<evidence type="ECO:0000313" key="2">
    <source>
        <dbReference type="EMBL" id="KAK2664518.1"/>
    </source>
</evidence>
<name>A0AAD9XSB0_9ROSI</name>
<protein>
    <submittedName>
        <fullName evidence="2">Uncharacterized protein</fullName>
    </submittedName>
</protein>
<dbReference type="EMBL" id="JANJYI010000001">
    <property type="protein sequence ID" value="KAK2664518.1"/>
    <property type="molecule type" value="Genomic_DNA"/>
</dbReference>
<reference evidence="2" key="1">
    <citation type="journal article" date="2023" name="Plant J.">
        <title>Genome sequences and population genomics provide insights into the demographic history, inbreeding, and mutation load of two 'living fossil' tree species of Dipteronia.</title>
        <authorList>
            <person name="Feng Y."/>
            <person name="Comes H.P."/>
            <person name="Chen J."/>
            <person name="Zhu S."/>
            <person name="Lu R."/>
            <person name="Zhang X."/>
            <person name="Li P."/>
            <person name="Qiu J."/>
            <person name="Olsen K.M."/>
            <person name="Qiu Y."/>
        </authorList>
    </citation>
    <scope>NUCLEOTIDE SEQUENCE</scope>
    <source>
        <strain evidence="2">KIB01</strain>
    </source>
</reference>
<organism evidence="2 3">
    <name type="scientific">Dipteronia dyeriana</name>
    <dbReference type="NCBI Taxonomy" id="168575"/>
    <lineage>
        <taxon>Eukaryota</taxon>
        <taxon>Viridiplantae</taxon>
        <taxon>Streptophyta</taxon>
        <taxon>Embryophyta</taxon>
        <taxon>Tracheophyta</taxon>
        <taxon>Spermatophyta</taxon>
        <taxon>Magnoliopsida</taxon>
        <taxon>eudicotyledons</taxon>
        <taxon>Gunneridae</taxon>
        <taxon>Pentapetalae</taxon>
        <taxon>rosids</taxon>
        <taxon>malvids</taxon>
        <taxon>Sapindales</taxon>
        <taxon>Sapindaceae</taxon>
        <taxon>Hippocastanoideae</taxon>
        <taxon>Acereae</taxon>
        <taxon>Dipteronia</taxon>
    </lineage>
</organism>
<proteinExistence type="predicted"/>
<accession>A0AAD9XSB0</accession>
<comment type="caution">
    <text evidence="2">The sequence shown here is derived from an EMBL/GenBank/DDBJ whole genome shotgun (WGS) entry which is preliminary data.</text>
</comment>
<feature type="region of interest" description="Disordered" evidence="1">
    <location>
        <begin position="46"/>
        <end position="66"/>
    </location>
</feature>
<evidence type="ECO:0000256" key="1">
    <source>
        <dbReference type="SAM" id="MobiDB-lite"/>
    </source>
</evidence>
<dbReference type="Proteomes" id="UP001280121">
    <property type="component" value="Unassembled WGS sequence"/>
</dbReference>
<gene>
    <name evidence="2" type="ORF">Ddye_003092</name>
</gene>
<dbReference type="AlphaFoldDB" id="A0AAD9XSB0"/>
<evidence type="ECO:0000313" key="3">
    <source>
        <dbReference type="Proteomes" id="UP001280121"/>
    </source>
</evidence>
<keyword evidence="3" id="KW-1185">Reference proteome</keyword>
<sequence>MDALLFYCSREETEAAAFLTSNPKYSDLPISDFTFQVPKIMDDTIPGDVARKTSASGDGKKEKTRRQEKLFQVNMPGISSQLPCSEFYFGSCVIGVSWL</sequence>